<reference evidence="1 2" key="1">
    <citation type="journal article" date="2022" name="bioRxiv">
        <title>Genomics of Preaxostyla Flagellates Illuminates Evolutionary Transitions and the Path Towards Mitochondrial Loss.</title>
        <authorList>
            <person name="Novak L.V.F."/>
            <person name="Treitli S.C."/>
            <person name="Pyrih J."/>
            <person name="Halakuc P."/>
            <person name="Pipaliya S.V."/>
            <person name="Vacek V."/>
            <person name="Brzon O."/>
            <person name="Soukal P."/>
            <person name="Eme L."/>
            <person name="Dacks J.B."/>
            <person name="Karnkowska A."/>
            <person name="Elias M."/>
            <person name="Hampl V."/>
        </authorList>
    </citation>
    <scope>NUCLEOTIDE SEQUENCE [LARGE SCALE GENOMIC DNA]</scope>
    <source>
        <strain evidence="1">NAU3</strain>
        <tissue evidence="1">Gut</tissue>
    </source>
</reference>
<sequence length="88" mass="9317">MERKNEFAGAKATSADLDPSASVTVAMDLPYILAKSRSRTLVATYSTWPVALSALAKALAGKVPMRGYSPVAVSDLPRGKHQEPSGKQ</sequence>
<dbReference type="Proteomes" id="UP001281761">
    <property type="component" value="Unassembled WGS sequence"/>
</dbReference>
<organism evidence="1 2">
    <name type="scientific">Blattamonas nauphoetae</name>
    <dbReference type="NCBI Taxonomy" id="2049346"/>
    <lineage>
        <taxon>Eukaryota</taxon>
        <taxon>Metamonada</taxon>
        <taxon>Preaxostyla</taxon>
        <taxon>Oxymonadida</taxon>
        <taxon>Blattamonas</taxon>
    </lineage>
</organism>
<name>A0ABQ9XMF1_9EUKA</name>
<evidence type="ECO:0000313" key="2">
    <source>
        <dbReference type="Proteomes" id="UP001281761"/>
    </source>
</evidence>
<proteinExistence type="predicted"/>
<protein>
    <submittedName>
        <fullName evidence="1">Uncharacterized protein</fullName>
    </submittedName>
</protein>
<accession>A0ABQ9XMF1</accession>
<dbReference type="EMBL" id="JARBJD010000110">
    <property type="protein sequence ID" value="KAK2951984.1"/>
    <property type="molecule type" value="Genomic_DNA"/>
</dbReference>
<keyword evidence="2" id="KW-1185">Reference proteome</keyword>
<evidence type="ECO:0000313" key="1">
    <source>
        <dbReference type="EMBL" id="KAK2951984.1"/>
    </source>
</evidence>
<comment type="caution">
    <text evidence="1">The sequence shown here is derived from an EMBL/GenBank/DDBJ whole genome shotgun (WGS) entry which is preliminary data.</text>
</comment>
<gene>
    <name evidence="1" type="ORF">BLNAU_13084</name>
</gene>